<keyword evidence="1" id="KW-0732">Signal</keyword>
<proteinExistence type="predicted"/>
<feature type="signal peptide" evidence="1">
    <location>
        <begin position="1"/>
        <end position="18"/>
    </location>
</feature>
<feature type="chain" id="PRO_5026804172" evidence="1">
    <location>
        <begin position="19"/>
        <end position="400"/>
    </location>
</feature>
<dbReference type="AlphaFoldDB" id="A0A6J8D9Z1"/>
<sequence>MFIPLLVAVVAALCTCNGELLSLPQNNLDKINDQARADIVNYIVDAIDDTVDEEKVITLSCETKVNRTIKSCDECAGNICAPQEPRQDHKKIKLGKLLSVINNPVIKVANFLKVIGRTLDVVKKISDKVLGKFKGITSKIEDTLKKAGEKIFGKVISEVGSFGKKVGKEAARFGKKIGKFVKKIGGKVKSTIKKVGGAIKKVKVGVKKIGSKIGSHVKRLGKGVAKIGRNIGRGVAKITKKVGHGIKKLGRGVKKTGKKIWKKIKKIFGKRSTRHLIAKRCVNSCPVCDILDTTKNTEEQIVGKICGSSFVSRQKQLYEKVRGLEDTYNYIVSNAPIVTKVEYETSSIVIVNGKLAFKKSFITYQTNKTKKRFQFSGLFEISNIDSMAIKISKDIINKML</sequence>
<accession>A0A6J8D9Z1</accession>
<protein>
    <submittedName>
        <fullName evidence="2">Uncharacterized protein</fullName>
    </submittedName>
</protein>
<keyword evidence="3" id="KW-1185">Reference proteome</keyword>
<evidence type="ECO:0000256" key="1">
    <source>
        <dbReference type="SAM" id="SignalP"/>
    </source>
</evidence>
<dbReference type="Proteomes" id="UP000507470">
    <property type="component" value="Unassembled WGS sequence"/>
</dbReference>
<reference evidence="2 3" key="1">
    <citation type="submission" date="2020-06" db="EMBL/GenBank/DDBJ databases">
        <authorList>
            <person name="Li R."/>
            <person name="Bekaert M."/>
        </authorList>
    </citation>
    <scope>NUCLEOTIDE SEQUENCE [LARGE SCALE GENOMIC DNA]</scope>
    <source>
        <strain evidence="3">wild</strain>
    </source>
</reference>
<dbReference type="OrthoDB" id="6122035at2759"/>
<organism evidence="2 3">
    <name type="scientific">Mytilus coruscus</name>
    <name type="common">Sea mussel</name>
    <dbReference type="NCBI Taxonomy" id="42192"/>
    <lineage>
        <taxon>Eukaryota</taxon>
        <taxon>Metazoa</taxon>
        <taxon>Spiralia</taxon>
        <taxon>Lophotrochozoa</taxon>
        <taxon>Mollusca</taxon>
        <taxon>Bivalvia</taxon>
        <taxon>Autobranchia</taxon>
        <taxon>Pteriomorphia</taxon>
        <taxon>Mytilida</taxon>
        <taxon>Mytiloidea</taxon>
        <taxon>Mytilidae</taxon>
        <taxon>Mytilinae</taxon>
        <taxon>Mytilus</taxon>
    </lineage>
</organism>
<gene>
    <name evidence="2" type="ORF">MCOR_37787</name>
</gene>
<dbReference type="Gene3D" id="1.20.120.20">
    <property type="entry name" value="Apolipoprotein"/>
    <property type="match status" value="1"/>
</dbReference>
<evidence type="ECO:0000313" key="2">
    <source>
        <dbReference type="EMBL" id="CAC5403944.1"/>
    </source>
</evidence>
<dbReference type="EMBL" id="CACVKT020006893">
    <property type="protein sequence ID" value="CAC5403944.1"/>
    <property type="molecule type" value="Genomic_DNA"/>
</dbReference>
<name>A0A6J8D9Z1_MYTCO</name>
<evidence type="ECO:0000313" key="3">
    <source>
        <dbReference type="Proteomes" id="UP000507470"/>
    </source>
</evidence>